<dbReference type="InterPro" id="IPR002469">
    <property type="entry name" value="Peptidase_S9B_N"/>
</dbReference>
<dbReference type="SUPFAM" id="SSF82171">
    <property type="entry name" value="DPP6 N-terminal domain-like"/>
    <property type="match status" value="1"/>
</dbReference>
<evidence type="ECO:0000256" key="5">
    <source>
        <dbReference type="ARBA" id="ARBA00022801"/>
    </source>
</evidence>
<feature type="domain" description="Peptidase S9 prolyl oligopeptidase catalytic" evidence="14">
    <location>
        <begin position="607"/>
        <end position="807"/>
    </location>
</feature>
<dbReference type="GO" id="GO:0012505">
    <property type="term" value="C:endomembrane system"/>
    <property type="evidence" value="ECO:0007669"/>
    <property type="project" value="UniProtKB-SubCell"/>
</dbReference>
<evidence type="ECO:0000256" key="9">
    <source>
        <dbReference type="ARBA" id="ARBA00023136"/>
    </source>
</evidence>
<keyword evidence="17" id="KW-1185">Reference proteome</keyword>
<dbReference type="PANTHER" id="PTHR11731">
    <property type="entry name" value="PROTEASE FAMILY S9B,C DIPEPTIDYL-PEPTIDASE IV-RELATED"/>
    <property type="match status" value="1"/>
</dbReference>
<dbReference type="GO" id="GO:0008236">
    <property type="term" value="F:serine-type peptidase activity"/>
    <property type="evidence" value="ECO:0007669"/>
    <property type="project" value="UniProtKB-KW"/>
</dbReference>
<dbReference type="Pfam" id="PF00326">
    <property type="entry name" value="Peptidase_S9"/>
    <property type="match status" value="1"/>
</dbReference>
<proteinExistence type="predicted"/>
<comment type="subcellular location">
    <subcellularLocation>
        <location evidence="11">Endomembrane system</location>
        <topology evidence="11">Single-pass membrane protein</topology>
    </subcellularLocation>
    <subcellularLocation>
        <location evidence="1">Membrane</location>
        <topology evidence="1">Single-pass type II membrane protein</topology>
    </subcellularLocation>
</comment>
<reference evidence="16" key="2">
    <citation type="submission" date="2020-11" db="EMBL/GenBank/DDBJ databases">
        <authorList>
            <person name="McCartney M.A."/>
            <person name="Auch B."/>
            <person name="Kono T."/>
            <person name="Mallez S."/>
            <person name="Becker A."/>
            <person name="Gohl D.M."/>
            <person name="Silverstein K.A.T."/>
            <person name="Koren S."/>
            <person name="Bechman K.B."/>
            <person name="Herman A."/>
            <person name="Abrahante J.E."/>
            <person name="Garbe J."/>
        </authorList>
    </citation>
    <scope>NUCLEOTIDE SEQUENCE</scope>
    <source>
        <strain evidence="16">Duluth1</strain>
        <tissue evidence="16">Whole animal</tissue>
    </source>
</reference>
<dbReference type="InterPro" id="IPR050278">
    <property type="entry name" value="Serine_Prot_S9B/DPPIV"/>
</dbReference>
<evidence type="ECO:0000256" key="1">
    <source>
        <dbReference type="ARBA" id="ARBA00004606"/>
    </source>
</evidence>
<evidence type="ECO:0000256" key="8">
    <source>
        <dbReference type="ARBA" id="ARBA00022989"/>
    </source>
</evidence>
<feature type="region of interest" description="Disordered" evidence="12">
    <location>
        <begin position="1"/>
        <end position="26"/>
    </location>
</feature>
<dbReference type="SUPFAM" id="SSF53474">
    <property type="entry name" value="alpha/beta-Hydrolases"/>
    <property type="match status" value="1"/>
</dbReference>
<evidence type="ECO:0000256" key="11">
    <source>
        <dbReference type="ARBA" id="ARBA00037847"/>
    </source>
</evidence>
<evidence type="ECO:0000313" key="17">
    <source>
        <dbReference type="Proteomes" id="UP000828390"/>
    </source>
</evidence>
<evidence type="ECO:0000259" key="14">
    <source>
        <dbReference type="Pfam" id="PF00326"/>
    </source>
</evidence>
<evidence type="ECO:0000313" key="16">
    <source>
        <dbReference type="EMBL" id="KAH3718947.1"/>
    </source>
</evidence>
<gene>
    <name evidence="16" type="ORF">DPMN_061774</name>
</gene>
<keyword evidence="4 13" id="KW-0812">Transmembrane</keyword>
<evidence type="ECO:0000256" key="3">
    <source>
        <dbReference type="ARBA" id="ARBA00022670"/>
    </source>
</evidence>
<keyword evidence="3" id="KW-0645">Protease</keyword>
<feature type="compositionally biased region" description="Basic and acidic residues" evidence="12">
    <location>
        <begin position="824"/>
        <end position="833"/>
    </location>
</feature>
<feature type="region of interest" description="Disordered" evidence="12">
    <location>
        <begin position="814"/>
        <end position="833"/>
    </location>
</feature>
<dbReference type="GO" id="GO:0004177">
    <property type="term" value="F:aminopeptidase activity"/>
    <property type="evidence" value="ECO:0007669"/>
    <property type="project" value="UniProtKB-KW"/>
</dbReference>
<feature type="compositionally biased region" description="Polar residues" evidence="12">
    <location>
        <begin position="11"/>
        <end position="26"/>
    </location>
</feature>
<keyword evidence="6" id="KW-0720">Serine protease</keyword>
<name>A0A9D4C7M1_DREPO</name>
<dbReference type="OrthoDB" id="16520at2759"/>
<dbReference type="PANTHER" id="PTHR11731:SF200">
    <property type="entry name" value="DIPEPTIDYL PEPTIDASE 10, ISOFORM B"/>
    <property type="match status" value="1"/>
</dbReference>
<keyword evidence="10" id="KW-0325">Glycoprotein</keyword>
<sequence length="833" mass="94562">MGTEKDVKFSNAVNGENSQERSQGNVNSDELVGHTVQKRNWKGIVIALVVIIIVCALIITTVILLTPRKSDEPPKPKFTFEDFIKKKFAPKSFSFKWVTDSDAIYYRNDDGAVIRYNCSTNSSAAIMGNSTFKELDTSTYMISPDENYVLLAYDVQAIYRHSTRAKYKVVNLHNRNESSLQGPNGTEFQYVSWSPTYDGLVFVQNNDVYYRRSMNLQDVDAFRVTDTGVMDQIFNGVPDWVYEEEILSEDHALWWSPTGSYFLFASFNDTLVRNYHLTYYGSMTDQYVTDKKLLYPKAGTTNPVFSLHVFHTHSNKTINIEPPEDLKNIDHYFTTVTWADSERVLITWMNRFQNMTLYTICHAQNGSCYENYRYLAPSGWCETPSAIVFKEDGSGYFTVLPLREGEAGYFRHVALVDAGNSVNIKSDNLGKRTFITSGQYDVIEIEKYDPKTALIYYLAYRAGDPTSRHVYKTSTREGDVNFLKPTCVSCTDPDTCDWVSASFSTKPDGEFYMLTCLGPSVPTYTMRSTATQSVISFEDNKEAADKLTTLALPRTKFLRIPLDNTNSMWAKLLLPEPLKEDEVIQYNMLTSVYGGPDSQKVSKAFSLGWEDYLASSHNIVIGYADPRGSSGRGDAWRHANYRHLGTTEVDDSIVAGRYFNSLKYIGDRTAIWGWSYGGYLTASVLGRGSEVFDCGMSVAPVTAWTYYDTVYTERYMGLPDENSEAYNYANVSRYAENFKKSTFMLVHGTGDDNVHFQNSAHLARALTEANVYFRSQFYIDQQHSINGGNSRTHLYNTLEDFLLNCFDGRSSRMDELNNPTVAKPTEKDVDNDE</sequence>
<dbReference type="Gene3D" id="2.140.10.30">
    <property type="entry name" value="Dipeptidylpeptidase IV, N-terminal domain"/>
    <property type="match status" value="1"/>
</dbReference>
<dbReference type="GO" id="GO:0006508">
    <property type="term" value="P:proteolysis"/>
    <property type="evidence" value="ECO:0007669"/>
    <property type="project" value="UniProtKB-KW"/>
</dbReference>
<evidence type="ECO:0000256" key="4">
    <source>
        <dbReference type="ARBA" id="ARBA00022692"/>
    </source>
</evidence>
<evidence type="ECO:0000256" key="12">
    <source>
        <dbReference type="SAM" id="MobiDB-lite"/>
    </source>
</evidence>
<accession>A0A9D4C7M1</accession>
<dbReference type="InterPro" id="IPR029058">
    <property type="entry name" value="AB_hydrolase_fold"/>
</dbReference>
<evidence type="ECO:0000256" key="6">
    <source>
        <dbReference type="ARBA" id="ARBA00022825"/>
    </source>
</evidence>
<dbReference type="InterPro" id="IPR001375">
    <property type="entry name" value="Peptidase_S9_cat"/>
</dbReference>
<evidence type="ECO:0000256" key="7">
    <source>
        <dbReference type="ARBA" id="ARBA00022968"/>
    </source>
</evidence>
<dbReference type="Gene3D" id="3.40.50.1820">
    <property type="entry name" value="alpha/beta hydrolase"/>
    <property type="match status" value="1"/>
</dbReference>
<reference evidence="16" key="1">
    <citation type="journal article" date="2019" name="bioRxiv">
        <title>The Genome of the Zebra Mussel, Dreissena polymorpha: A Resource for Invasive Species Research.</title>
        <authorList>
            <person name="McCartney M.A."/>
            <person name="Auch B."/>
            <person name="Kono T."/>
            <person name="Mallez S."/>
            <person name="Zhang Y."/>
            <person name="Obille A."/>
            <person name="Becker A."/>
            <person name="Abrahante J.E."/>
            <person name="Garbe J."/>
            <person name="Badalamenti J.P."/>
            <person name="Herman A."/>
            <person name="Mangelson H."/>
            <person name="Liachko I."/>
            <person name="Sullivan S."/>
            <person name="Sone E.D."/>
            <person name="Koren S."/>
            <person name="Silverstein K.A.T."/>
            <person name="Beckman K.B."/>
            <person name="Gohl D.M."/>
        </authorList>
    </citation>
    <scope>NUCLEOTIDE SEQUENCE</scope>
    <source>
        <strain evidence="16">Duluth1</strain>
        <tissue evidence="16">Whole animal</tissue>
    </source>
</reference>
<dbReference type="Pfam" id="PF00930">
    <property type="entry name" value="DPPIV_N"/>
    <property type="match status" value="1"/>
</dbReference>
<keyword evidence="5" id="KW-0378">Hydrolase</keyword>
<keyword evidence="9 13" id="KW-0472">Membrane</keyword>
<evidence type="ECO:0000256" key="2">
    <source>
        <dbReference type="ARBA" id="ARBA00022438"/>
    </source>
</evidence>
<dbReference type="AlphaFoldDB" id="A0A9D4C7M1"/>
<dbReference type="GO" id="GO:0005886">
    <property type="term" value="C:plasma membrane"/>
    <property type="evidence" value="ECO:0007669"/>
    <property type="project" value="TreeGrafter"/>
</dbReference>
<organism evidence="16 17">
    <name type="scientific">Dreissena polymorpha</name>
    <name type="common">Zebra mussel</name>
    <name type="synonym">Mytilus polymorpha</name>
    <dbReference type="NCBI Taxonomy" id="45954"/>
    <lineage>
        <taxon>Eukaryota</taxon>
        <taxon>Metazoa</taxon>
        <taxon>Spiralia</taxon>
        <taxon>Lophotrochozoa</taxon>
        <taxon>Mollusca</taxon>
        <taxon>Bivalvia</taxon>
        <taxon>Autobranchia</taxon>
        <taxon>Heteroconchia</taxon>
        <taxon>Euheterodonta</taxon>
        <taxon>Imparidentia</taxon>
        <taxon>Neoheterodontei</taxon>
        <taxon>Myida</taxon>
        <taxon>Dreissenoidea</taxon>
        <taxon>Dreissenidae</taxon>
        <taxon>Dreissena</taxon>
    </lineage>
</organism>
<feature type="transmembrane region" description="Helical" evidence="13">
    <location>
        <begin position="44"/>
        <end position="65"/>
    </location>
</feature>
<keyword evidence="8 13" id="KW-1133">Transmembrane helix</keyword>
<dbReference type="EMBL" id="JAIWYP010000013">
    <property type="protein sequence ID" value="KAH3718947.1"/>
    <property type="molecule type" value="Genomic_DNA"/>
</dbReference>
<evidence type="ECO:0000256" key="13">
    <source>
        <dbReference type="SAM" id="Phobius"/>
    </source>
</evidence>
<evidence type="ECO:0000259" key="15">
    <source>
        <dbReference type="Pfam" id="PF00930"/>
    </source>
</evidence>
<protein>
    <submittedName>
        <fullName evidence="16">Uncharacterized protein</fullName>
    </submittedName>
</protein>
<comment type="caution">
    <text evidence="16">The sequence shown here is derived from an EMBL/GenBank/DDBJ whole genome shotgun (WGS) entry which is preliminary data.</text>
</comment>
<keyword evidence="7" id="KW-0735">Signal-anchor</keyword>
<dbReference type="GO" id="GO:0008239">
    <property type="term" value="F:dipeptidyl-peptidase activity"/>
    <property type="evidence" value="ECO:0007669"/>
    <property type="project" value="TreeGrafter"/>
</dbReference>
<evidence type="ECO:0000256" key="10">
    <source>
        <dbReference type="ARBA" id="ARBA00023180"/>
    </source>
</evidence>
<keyword evidence="2" id="KW-0031">Aminopeptidase</keyword>
<feature type="domain" description="Dipeptidylpeptidase IV N-terminal" evidence="15">
    <location>
        <begin position="143"/>
        <end position="523"/>
    </location>
</feature>
<dbReference type="FunFam" id="3.40.50.1820:FF:000003">
    <property type="entry name" value="Dipeptidyl peptidase 4"/>
    <property type="match status" value="1"/>
</dbReference>
<dbReference type="Proteomes" id="UP000828390">
    <property type="component" value="Unassembled WGS sequence"/>
</dbReference>